<evidence type="ECO:0000313" key="2">
    <source>
        <dbReference type="EMBL" id="OJI99387.1"/>
    </source>
</evidence>
<reference evidence="3" key="1">
    <citation type="journal article" date="2017" name="Genome Biol.">
        <title>Comparative genomics reveals high biological diversity and specific adaptations in the industrially and medically important fungal genus Aspergillus.</title>
        <authorList>
            <person name="de Vries R.P."/>
            <person name="Riley R."/>
            <person name="Wiebenga A."/>
            <person name="Aguilar-Osorio G."/>
            <person name="Amillis S."/>
            <person name="Uchima C.A."/>
            <person name="Anderluh G."/>
            <person name="Asadollahi M."/>
            <person name="Askin M."/>
            <person name="Barry K."/>
            <person name="Battaglia E."/>
            <person name="Bayram O."/>
            <person name="Benocci T."/>
            <person name="Braus-Stromeyer S.A."/>
            <person name="Caldana C."/>
            <person name="Canovas D."/>
            <person name="Cerqueira G.C."/>
            <person name="Chen F."/>
            <person name="Chen W."/>
            <person name="Choi C."/>
            <person name="Clum A."/>
            <person name="Dos Santos R.A."/>
            <person name="Damasio A.R."/>
            <person name="Diallinas G."/>
            <person name="Emri T."/>
            <person name="Fekete E."/>
            <person name="Flipphi M."/>
            <person name="Freyberg S."/>
            <person name="Gallo A."/>
            <person name="Gournas C."/>
            <person name="Habgood R."/>
            <person name="Hainaut M."/>
            <person name="Harispe M.L."/>
            <person name="Henrissat B."/>
            <person name="Hilden K.S."/>
            <person name="Hope R."/>
            <person name="Hossain A."/>
            <person name="Karabika E."/>
            <person name="Karaffa L."/>
            <person name="Karanyi Z."/>
            <person name="Krasevec N."/>
            <person name="Kuo A."/>
            <person name="Kusch H."/>
            <person name="LaButti K."/>
            <person name="Lagendijk E.L."/>
            <person name="Lapidus A."/>
            <person name="Levasseur A."/>
            <person name="Lindquist E."/>
            <person name="Lipzen A."/>
            <person name="Logrieco A.F."/>
            <person name="MacCabe A."/>
            <person name="Maekelae M.R."/>
            <person name="Malavazi I."/>
            <person name="Melin P."/>
            <person name="Meyer V."/>
            <person name="Mielnichuk N."/>
            <person name="Miskei M."/>
            <person name="Molnar A.P."/>
            <person name="Mule G."/>
            <person name="Ngan C.Y."/>
            <person name="Orejas M."/>
            <person name="Orosz E."/>
            <person name="Ouedraogo J.P."/>
            <person name="Overkamp K.M."/>
            <person name="Park H.-S."/>
            <person name="Perrone G."/>
            <person name="Piumi F."/>
            <person name="Punt P.J."/>
            <person name="Ram A.F."/>
            <person name="Ramon A."/>
            <person name="Rauscher S."/>
            <person name="Record E."/>
            <person name="Riano-Pachon D.M."/>
            <person name="Robert V."/>
            <person name="Roehrig J."/>
            <person name="Ruller R."/>
            <person name="Salamov A."/>
            <person name="Salih N.S."/>
            <person name="Samson R.A."/>
            <person name="Sandor E."/>
            <person name="Sanguinetti M."/>
            <person name="Schuetze T."/>
            <person name="Sepcic K."/>
            <person name="Shelest E."/>
            <person name="Sherlock G."/>
            <person name="Sophianopoulou V."/>
            <person name="Squina F.M."/>
            <person name="Sun H."/>
            <person name="Susca A."/>
            <person name="Todd R.B."/>
            <person name="Tsang A."/>
            <person name="Unkles S.E."/>
            <person name="van de Wiele N."/>
            <person name="van Rossen-Uffink D."/>
            <person name="Oliveira J.V."/>
            <person name="Vesth T.C."/>
            <person name="Visser J."/>
            <person name="Yu J.-H."/>
            <person name="Zhou M."/>
            <person name="Andersen M.R."/>
            <person name="Archer D.B."/>
            <person name="Baker S.E."/>
            <person name="Benoit I."/>
            <person name="Brakhage A.A."/>
            <person name="Braus G.H."/>
            <person name="Fischer R."/>
            <person name="Frisvad J.C."/>
            <person name="Goldman G.H."/>
            <person name="Houbraken J."/>
            <person name="Oakley B."/>
            <person name="Pocsi I."/>
            <person name="Scazzocchio C."/>
            <person name="Seiboth B."/>
            <person name="vanKuyk P.A."/>
            <person name="Wortman J."/>
            <person name="Dyer P.S."/>
            <person name="Grigoriev I.V."/>
        </authorList>
    </citation>
    <scope>NUCLEOTIDE SEQUENCE [LARGE SCALE GENOMIC DNA]</scope>
    <source>
        <strain evidence="3">CBS 583.65</strain>
    </source>
</reference>
<feature type="compositionally biased region" description="Low complexity" evidence="1">
    <location>
        <begin position="81"/>
        <end position="92"/>
    </location>
</feature>
<evidence type="ECO:0000313" key="3">
    <source>
        <dbReference type="Proteomes" id="UP000184073"/>
    </source>
</evidence>
<dbReference type="AlphaFoldDB" id="A0A1L9PCX3"/>
<name>A0A1L9PCX3_ASPVE</name>
<organism evidence="2 3">
    <name type="scientific">Aspergillus versicolor CBS 583.65</name>
    <dbReference type="NCBI Taxonomy" id="1036611"/>
    <lineage>
        <taxon>Eukaryota</taxon>
        <taxon>Fungi</taxon>
        <taxon>Dikarya</taxon>
        <taxon>Ascomycota</taxon>
        <taxon>Pezizomycotina</taxon>
        <taxon>Eurotiomycetes</taxon>
        <taxon>Eurotiomycetidae</taxon>
        <taxon>Eurotiales</taxon>
        <taxon>Aspergillaceae</taxon>
        <taxon>Aspergillus</taxon>
        <taxon>Aspergillus subgen. Nidulantes</taxon>
    </lineage>
</organism>
<feature type="compositionally biased region" description="Basic residues" evidence="1">
    <location>
        <begin position="70"/>
        <end position="80"/>
    </location>
</feature>
<dbReference type="EMBL" id="KV878126">
    <property type="protein sequence ID" value="OJI99387.1"/>
    <property type="molecule type" value="Genomic_DNA"/>
</dbReference>
<protein>
    <submittedName>
        <fullName evidence="2">Uncharacterized protein</fullName>
    </submittedName>
</protein>
<feature type="region of interest" description="Disordered" evidence="1">
    <location>
        <begin position="1"/>
        <end position="110"/>
    </location>
</feature>
<evidence type="ECO:0000256" key="1">
    <source>
        <dbReference type="SAM" id="MobiDB-lite"/>
    </source>
</evidence>
<feature type="compositionally biased region" description="Basic and acidic residues" evidence="1">
    <location>
        <begin position="44"/>
        <end position="69"/>
    </location>
</feature>
<gene>
    <name evidence="2" type="ORF">ASPVEDRAFT_69808</name>
</gene>
<accession>A0A1L9PCX3</accession>
<keyword evidence="3" id="KW-1185">Reference proteome</keyword>
<sequence length="198" mass="22252">MQSSKTPANKSEPVSGLMKKYKRTKMEKNKGQEELRRVKRRLRGDKTRTRPGQEEDKKEESLGSRETGRQVRKITKRGPRPRSSARPSQRGAWRLGQDFSLANEKGGGSTIAYFSGAWDGEERRGSEGQDRRRLAALSLGRNHAAWLGRSSLCRKSPPSEHPGRAQSKLSDVSPRPMQHTMFMAIQIIMQSPRAVPGS</sequence>
<feature type="compositionally biased region" description="Basic and acidic residues" evidence="1">
    <location>
        <begin position="24"/>
        <end position="36"/>
    </location>
</feature>
<dbReference type="Proteomes" id="UP000184073">
    <property type="component" value="Unassembled WGS sequence"/>
</dbReference>
<dbReference type="GeneID" id="63731550"/>
<proteinExistence type="predicted"/>
<dbReference type="VEuPathDB" id="FungiDB:ASPVEDRAFT_69808"/>
<feature type="region of interest" description="Disordered" evidence="1">
    <location>
        <begin position="147"/>
        <end position="176"/>
    </location>
</feature>
<dbReference type="RefSeq" id="XP_040665150.1">
    <property type="nucleotide sequence ID" value="XM_040816039.1"/>
</dbReference>